<dbReference type="FunFam" id="2.40.70.10:FF:000041">
    <property type="entry name" value="Basic 7S globulin"/>
    <property type="match status" value="1"/>
</dbReference>
<comment type="similarity">
    <text evidence="2">Belongs to the peptidase A1 family.</text>
</comment>
<comment type="subcellular location">
    <subcellularLocation>
        <location evidence="1">Secreted</location>
        <location evidence="1">Extracellular space</location>
    </subcellularLocation>
</comment>
<proteinExistence type="inferred from homology"/>
<keyword evidence="3" id="KW-0964">Secreted</keyword>
<dbReference type="PROSITE" id="PS51767">
    <property type="entry name" value="PEPTIDASE_A1"/>
    <property type="match status" value="1"/>
</dbReference>
<dbReference type="Gene3D" id="2.40.70.10">
    <property type="entry name" value="Acid Proteases"/>
    <property type="match status" value="2"/>
</dbReference>
<dbReference type="InterPro" id="IPR033121">
    <property type="entry name" value="PEPTIDASE_A1"/>
</dbReference>
<sequence length="409" mass="43753">MASLPLLLFFLFLSFLFFCLNATSPAQLFFPVTKDLPTLQYVARIYYGDPGVPIELVLDLGNPFVWIDCGSVDAPLLRNVIPGCSMKCSKGEVHEIGKKQGTCSFSTSCNVSARNGATGVAVQGELAEGVVAVDSGNGFATVHHFLFSSAPAFLLQGLATGSRGMLGLGKSSVSLPSQFGDFSAVTGQRRKFAVCLSPSEGVVLIGNGDSNFGVEITGSLLYTPLFIINQDYFIKVQSIKINGKRISIEKLRLVPDEQGRGGTKLSTTVPYTSMESSIYAAFTKAYAKAAALMNMTMAEPVAPFGLCFSSKGIGGSVPEIDLVLQSEMVKWRIDEGNSMVQVSKEVICLGFVDGGVEQENSIVIGGLQLEENFLEFDVGGSRLGFSSSLLMRGKSCSDFRPSYRGMESL</sequence>
<feature type="signal peptide" evidence="5">
    <location>
        <begin position="1"/>
        <end position="22"/>
    </location>
</feature>
<reference evidence="7 8" key="1">
    <citation type="journal article" date="2021" name="Commun. Biol.">
        <title>The genome of Shorea leprosula (Dipterocarpaceae) highlights the ecological relevance of drought in aseasonal tropical rainforests.</title>
        <authorList>
            <person name="Ng K.K.S."/>
            <person name="Kobayashi M.J."/>
            <person name="Fawcett J.A."/>
            <person name="Hatakeyama M."/>
            <person name="Paape T."/>
            <person name="Ng C.H."/>
            <person name="Ang C.C."/>
            <person name="Tnah L.H."/>
            <person name="Lee C.T."/>
            <person name="Nishiyama T."/>
            <person name="Sese J."/>
            <person name="O'Brien M.J."/>
            <person name="Copetti D."/>
            <person name="Mohd Noor M.I."/>
            <person name="Ong R.C."/>
            <person name="Putra M."/>
            <person name="Sireger I.Z."/>
            <person name="Indrioko S."/>
            <person name="Kosugi Y."/>
            <person name="Izuno A."/>
            <person name="Isagi Y."/>
            <person name="Lee S.L."/>
            <person name="Shimizu K.K."/>
        </authorList>
    </citation>
    <scope>NUCLEOTIDE SEQUENCE [LARGE SCALE GENOMIC DNA]</scope>
    <source>
        <strain evidence="7">214</strain>
    </source>
</reference>
<dbReference type="GO" id="GO:0004190">
    <property type="term" value="F:aspartic-type endopeptidase activity"/>
    <property type="evidence" value="ECO:0007669"/>
    <property type="project" value="InterPro"/>
</dbReference>
<dbReference type="GO" id="GO:0006508">
    <property type="term" value="P:proteolysis"/>
    <property type="evidence" value="ECO:0007669"/>
    <property type="project" value="InterPro"/>
</dbReference>
<evidence type="ECO:0000313" key="8">
    <source>
        <dbReference type="Proteomes" id="UP001054252"/>
    </source>
</evidence>
<dbReference type="Pfam" id="PF14541">
    <property type="entry name" value="TAXi_C"/>
    <property type="match status" value="1"/>
</dbReference>
<evidence type="ECO:0000256" key="3">
    <source>
        <dbReference type="ARBA" id="ARBA00022525"/>
    </source>
</evidence>
<evidence type="ECO:0000256" key="4">
    <source>
        <dbReference type="ARBA" id="ARBA00022729"/>
    </source>
</evidence>
<dbReference type="EMBL" id="BPVZ01000129">
    <property type="protein sequence ID" value="GKV38576.1"/>
    <property type="molecule type" value="Genomic_DNA"/>
</dbReference>
<feature type="chain" id="PRO_5043741842" description="Peptidase A1 domain-containing protein" evidence="5">
    <location>
        <begin position="23"/>
        <end position="409"/>
    </location>
</feature>
<evidence type="ECO:0000256" key="5">
    <source>
        <dbReference type="SAM" id="SignalP"/>
    </source>
</evidence>
<feature type="domain" description="Peptidase A1" evidence="6">
    <location>
        <begin position="41"/>
        <end position="386"/>
    </location>
</feature>
<dbReference type="GO" id="GO:0005576">
    <property type="term" value="C:extracellular region"/>
    <property type="evidence" value="ECO:0007669"/>
    <property type="project" value="UniProtKB-SubCell"/>
</dbReference>
<evidence type="ECO:0000259" key="6">
    <source>
        <dbReference type="PROSITE" id="PS51767"/>
    </source>
</evidence>
<dbReference type="AlphaFoldDB" id="A0AAV5LPB6"/>
<accession>A0AAV5LPB6</accession>
<dbReference type="InterPro" id="IPR032861">
    <property type="entry name" value="TAXi_N"/>
</dbReference>
<evidence type="ECO:0000256" key="1">
    <source>
        <dbReference type="ARBA" id="ARBA00004239"/>
    </source>
</evidence>
<dbReference type="Pfam" id="PF14543">
    <property type="entry name" value="TAXi_N"/>
    <property type="match status" value="1"/>
</dbReference>
<evidence type="ECO:0000313" key="7">
    <source>
        <dbReference type="EMBL" id="GKV38576.1"/>
    </source>
</evidence>
<comment type="caution">
    <text evidence="7">The sequence shown here is derived from an EMBL/GenBank/DDBJ whole genome shotgun (WGS) entry which is preliminary data.</text>
</comment>
<protein>
    <recommendedName>
        <fullName evidence="6">Peptidase A1 domain-containing protein</fullName>
    </recommendedName>
</protein>
<keyword evidence="4 5" id="KW-0732">Signal</keyword>
<keyword evidence="8" id="KW-1185">Reference proteome</keyword>
<dbReference type="PANTHER" id="PTHR47965:SF46">
    <property type="entry name" value="BASIC 7S GLOBULIN-LIKE"/>
    <property type="match status" value="1"/>
</dbReference>
<name>A0AAV5LPB6_9ROSI</name>
<dbReference type="Proteomes" id="UP001054252">
    <property type="component" value="Unassembled WGS sequence"/>
</dbReference>
<dbReference type="InterPro" id="IPR021109">
    <property type="entry name" value="Peptidase_aspartic_dom_sf"/>
</dbReference>
<organism evidence="7 8">
    <name type="scientific">Rubroshorea leprosula</name>
    <dbReference type="NCBI Taxonomy" id="152421"/>
    <lineage>
        <taxon>Eukaryota</taxon>
        <taxon>Viridiplantae</taxon>
        <taxon>Streptophyta</taxon>
        <taxon>Embryophyta</taxon>
        <taxon>Tracheophyta</taxon>
        <taxon>Spermatophyta</taxon>
        <taxon>Magnoliopsida</taxon>
        <taxon>eudicotyledons</taxon>
        <taxon>Gunneridae</taxon>
        <taxon>Pentapetalae</taxon>
        <taxon>rosids</taxon>
        <taxon>malvids</taxon>
        <taxon>Malvales</taxon>
        <taxon>Dipterocarpaceae</taxon>
        <taxon>Rubroshorea</taxon>
    </lineage>
</organism>
<dbReference type="InterPro" id="IPR001461">
    <property type="entry name" value="Aspartic_peptidase_A1"/>
</dbReference>
<dbReference type="InterPro" id="IPR032799">
    <property type="entry name" value="TAXi_C"/>
</dbReference>
<evidence type="ECO:0000256" key="2">
    <source>
        <dbReference type="ARBA" id="ARBA00007447"/>
    </source>
</evidence>
<gene>
    <name evidence="7" type="ORF">SLEP1_g46467</name>
</gene>
<dbReference type="PANTHER" id="PTHR47965">
    <property type="entry name" value="ASPARTYL PROTEASE-RELATED"/>
    <property type="match status" value="1"/>
</dbReference>
<dbReference type="SUPFAM" id="SSF50630">
    <property type="entry name" value="Acid proteases"/>
    <property type="match status" value="1"/>
</dbReference>